<sequence>MANQSVKITINQPPAEEDQNNENSNNNYKMNNGVVQHNKLQDDKKQGFVQDFRNSVDQENIIQAQEQMDQSKAEQNAKNKKKLMLKSVAQFQKISNLKNSNDQNTLKTNFMSKIRKIVTKMKVAPQKKLTRDEIIKKYQKAYMIIKTVVRLNKISENIRNYGTSSNLFDVATRDRPTVKKVLFPLTAVTEEEEEQELSEALQFPLIQPNSIVNKIWNPIYMVLMIYTATIMPYRISFEDEIQTGWSVVDYITDSLFWIDMFINMFTAYYNEDGQLVKNRKAVMYCPECKLELQNLNQYYL</sequence>
<dbReference type="SUPFAM" id="SSF81324">
    <property type="entry name" value="Voltage-gated potassium channels"/>
    <property type="match status" value="1"/>
</dbReference>
<gene>
    <name evidence="2" type="ORF">PPERSA_02814</name>
</gene>
<proteinExistence type="predicted"/>
<dbReference type="PANTHER" id="PTHR47823:SF9">
    <property type="entry name" value="CHROMOSOME UNDETERMINED SCAFFOLD_10, WHOLE GENOME SHOTGUN SEQUENCE"/>
    <property type="match status" value="1"/>
</dbReference>
<dbReference type="InParanoid" id="A0A0V0QME6"/>
<dbReference type="EMBL" id="LDAU01000131">
    <property type="protein sequence ID" value="KRX03435.1"/>
    <property type="molecule type" value="Genomic_DNA"/>
</dbReference>
<organism evidence="2 3">
    <name type="scientific">Pseudocohnilembus persalinus</name>
    <name type="common">Ciliate</name>
    <dbReference type="NCBI Taxonomy" id="266149"/>
    <lineage>
        <taxon>Eukaryota</taxon>
        <taxon>Sar</taxon>
        <taxon>Alveolata</taxon>
        <taxon>Ciliophora</taxon>
        <taxon>Intramacronucleata</taxon>
        <taxon>Oligohymenophorea</taxon>
        <taxon>Scuticociliatia</taxon>
        <taxon>Philasterida</taxon>
        <taxon>Pseudocohnilembidae</taxon>
        <taxon>Pseudocohnilembus</taxon>
    </lineage>
</organism>
<evidence type="ECO:0000256" key="1">
    <source>
        <dbReference type="SAM" id="MobiDB-lite"/>
    </source>
</evidence>
<dbReference type="AlphaFoldDB" id="A0A0V0QME6"/>
<dbReference type="OrthoDB" id="432483at2759"/>
<keyword evidence="3" id="KW-1185">Reference proteome</keyword>
<feature type="compositionally biased region" description="Polar residues" evidence="1">
    <location>
        <begin position="1"/>
        <end position="12"/>
    </location>
</feature>
<evidence type="ECO:0000313" key="3">
    <source>
        <dbReference type="Proteomes" id="UP000054937"/>
    </source>
</evidence>
<reference evidence="2 3" key="1">
    <citation type="journal article" date="2015" name="Sci. Rep.">
        <title>Genome of the facultative scuticociliatosis pathogen Pseudocohnilembus persalinus provides insight into its virulence through horizontal gene transfer.</title>
        <authorList>
            <person name="Xiong J."/>
            <person name="Wang G."/>
            <person name="Cheng J."/>
            <person name="Tian M."/>
            <person name="Pan X."/>
            <person name="Warren A."/>
            <person name="Jiang C."/>
            <person name="Yuan D."/>
            <person name="Miao W."/>
        </authorList>
    </citation>
    <scope>NUCLEOTIDE SEQUENCE [LARGE SCALE GENOMIC DNA]</scope>
    <source>
        <strain evidence="2">36N120E</strain>
    </source>
</reference>
<name>A0A0V0QME6_PSEPJ</name>
<dbReference type="Proteomes" id="UP000054937">
    <property type="component" value="Unassembled WGS sequence"/>
</dbReference>
<feature type="region of interest" description="Disordered" evidence="1">
    <location>
        <begin position="1"/>
        <end position="28"/>
    </location>
</feature>
<accession>A0A0V0QME6</accession>
<dbReference type="PANTHER" id="PTHR47823">
    <property type="entry name" value="ION_TRANS DOMAIN-CONTAINING PROTEIN"/>
    <property type="match status" value="1"/>
</dbReference>
<protein>
    <submittedName>
        <fullName evidence="2">Uncharacterized protein</fullName>
    </submittedName>
</protein>
<comment type="caution">
    <text evidence="2">The sequence shown here is derived from an EMBL/GenBank/DDBJ whole genome shotgun (WGS) entry which is preliminary data.</text>
</comment>
<evidence type="ECO:0000313" key="2">
    <source>
        <dbReference type="EMBL" id="KRX03435.1"/>
    </source>
</evidence>